<dbReference type="AlphaFoldDB" id="A0AAV4JGI6"/>
<dbReference type="Proteomes" id="UP000762676">
    <property type="component" value="Unassembled WGS sequence"/>
</dbReference>
<dbReference type="PANTHER" id="PTHR15032:SF4">
    <property type="entry name" value="N-ACYL-PHOSPHATIDYLETHANOLAMINE-HYDROLYZING PHOSPHOLIPASE D"/>
    <property type="match status" value="1"/>
</dbReference>
<proteinExistence type="predicted"/>
<reference evidence="2 3" key="1">
    <citation type="journal article" date="2021" name="Elife">
        <title>Chloroplast acquisition without the gene transfer in kleptoplastic sea slugs, Plakobranchus ocellatus.</title>
        <authorList>
            <person name="Maeda T."/>
            <person name="Takahashi S."/>
            <person name="Yoshida T."/>
            <person name="Shimamura S."/>
            <person name="Takaki Y."/>
            <person name="Nagai Y."/>
            <person name="Toyoda A."/>
            <person name="Suzuki Y."/>
            <person name="Arimoto A."/>
            <person name="Ishii H."/>
            <person name="Satoh N."/>
            <person name="Nishiyama T."/>
            <person name="Hasebe M."/>
            <person name="Maruyama T."/>
            <person name="Minagawa J."/>
            <person name="Obokata J."/>
            <person name="Shigenobu S."/>
        </authorList>
    </citation>
    <scope>NUCLEOTIDE SEQUENCE [LARGE SCALE GENOMIC DNA]</scope>
</reference>
<evidence type="ECO:0000313" key="2">
    <source>
        <dbReference type="EMBL" id="GFS21888.1"/>
    </source>
</evidence>
<dbReference type="GO" id="GO:0070290">
    <property type="term" value="F:N-acylphosphatidylethanolamine-specific phospholipase D activity"/>
    <property type="evidence" value="ECO:0007669"/>
    <property type="project" value="TreeGrafter"/>
</dbReference>
<dbReference type="GO" id="GO:0005737">
    <property type="term" value="C:cytoplasm"/>
    <property type="evidence" value="ECO:0007669"/>
    <property type="project" value="TreeGrafter"/>
</dbReference>
<organism evidence="2 3">
    <name type="scientific">Elysia marginata</name>
    <dbReference type="NCBI Taxonomy" id="1093978"/>
    <lineage>
        <taxon>Eukaryota</taxon>
        <taxon>Metazoa</taxon>
        <taxon>Spiralia</taxon>
        <taxon>Lophotrochozoa</taxon>
        <taxon>Mollusca</taxon>
        <taxon>Gastropoda</taxon>
        <taxon>Heterobranchia</taxon>
        <taxon>Euthyneura</taxon>
        <taxon>Panpulmonata</taxon>
        <taxon>Sacoglossa</taxon>
        <taxon>Placobranchoidea</taxon>
        <taxon>Plakobranchidae</taxon>
        <taxon>Elysia</taxon>
    </lineage>
</organism>
<dbReference type="GO" id="GO:0070291">
    <property type="term" value="P:N-acylethanolamine metabolic process"/>
    <property type="evidence" value="ECO:0007669"/>
    <property type="project" value="TreeGrafter"/>
</dbReference>
<dbReference type="Pfam" id="PF12706">
    <property type="entry name" value="Lactamase_B_2"/>
    <property type="match status" value="1"/>
</dbReference>
<evidence type="ECO:0000313" key="3">
    <source>
        <dbReference type="Proteomes" id="UP000762676"/>
    </source>
</evidence>
<dbReference type="Gene3D" id="3.60.15.10">
    <property type="entry name" value="Ribonuclease Z/Hydroxyacylglutathione hydrolase-like"/>
    <property type="match status" value="1"/>
</dbReference>
<dbReference type="EMBL" id="BMAT01013872">
    <property type="protein sequence ID" value="GFS21888.1"/>
    <property type="molecule type" value="Genomic_DNA"/>
</dbReference>
<dbReference type="GO" id="GO:0070292">
    <property type="term" value="P:N-acylphosphatidylethanolamine metabolic process"/>
    <property type="evidence" value="ECO:0007669"/>
    <property type="project" value="TreeGrafter"/>
</dbReference>
<dbReference type="InterPro" id="IPR036866">
    <property type="entry name" value="RibonucZ/Hydroxyglut_hydro"/>
</dbReference>
<dbReference type="InterPro" id="IPR001279">
    <property type="entry name" value="Metallo-B-lactamas"/>
</dbReference>
<evidence type="ECO:0000259" key="1">
    <source>
        <dbReference type="Pfam" id="PF12706"/>
    </source>
</evidence>
<dbReference type="PANTHER" id="PTHR15032">
    <property type="entry name" value="N-ACYL-PHOSPHATIDYLETHANOLAMINE-HYDROLYZING PHOSPHOLIPASE D"/>
    <property type="match status" value="1"/>
</dbReference>
<feature type="domain" description="Metallo-beta-lactamase" evidence="1">
    <location>
        <begin position="103"/>
        <end position="286"/>
    </location>
</feature>
<protein>
    <submittedName>
        <fullName evidence="2">N-acyl-phosphatidylethanolamine-hydrolyzing phospholipase D</fullName>
    </submittedName>
</protein>
<accession>A0AAV4JGI6</accession>
<sequence>MTDQLDDVAEVLHRPLYRNDQYENPWDTWSWPWVSLAGFQAGFKFFLGFGDESNVPKKAKELDKTLPVLKPELTHFESSPTSGVRHMWIGHASSLVQFDGLTFLTDPIFSDRCSMVQFLGPKRYRPPPCTIDELPKIDCVFISHNHYDHLDYNSVVQLNKRFGDSLKWYVPQGMKSWMNARDCQNVVELSWWEEHEHSPESGFKMVATPCQHWSKRTATDTNKVLWASWCVLGPKHKFYFSGDTGYCAGFSQIGRKSFLKPQHADPEEAVMIHRDIKAENSVGIHWGTFTLTLEFYLEPRTKLAEEAEKQVFGGGVRPGHLSCRLNQQLSGGLGGFPRTSAVDSVLLASSLLSLSGNGGAALQDMFYFLYASSAKTSISVRYSRAMEVV</sequence>
<name>A0AAV4JGI6_9GAST</name>
<gene>
    <name evidence="2" type="ORF">ElyMa_006936400</name>
</gene>
<keyword evidence="3" id="KW-1185">Reference proteome</keyword>
<comment type="caution">
    <text evidence="2">The sequence shown here is derived from an EMBL/GenBank/DDBJ whole genome shotgun (WGS) entry which is preliminary data.</text>
</comment>
<dbReference type="SUPFAM" id="SSF56281">
    <property type="entry name" value="Metallo-hydrolase/oxidoreductase"/>
    <property type="match status" value="1"/>
</dbReference>